<evidence type="ECO:0000313" key="11">
    <source>
        <dbReference type="Proteomes" id="UP000008044"/>
    </source>
</evidence>
<dbReference type="InterPro" id="IPR050490">
    <property type="entry name" value="Bact_solute-bd_prot1"/>
</dbReference>
<dbReference type="KEGG" id="pec:W5S_2114"/>
<dbReference type="Proteomes" id="UP000008044">
    <property type="component" value="Chromosome"/>
</dbReference>
<evidence type="ECO:0000256" key="7">
    <source>
        <dbReference type="ARBA" id="ARBA00022764"/>
    </source>
</evidence>
<keyword evidence="5" id="KW-0813">Transport</keyword>
<dbReference type="NCBIfam" id="NF008211">
    <property type="entry name" value="PRK10974.1"/>
    <property type="match status" value="1"/>
</dbReference>
<dbReference type="Gene3D" id="3.40.190.10">
    <property type="entry name" value="Periplasmic binding protein-like II"/>
    <property type="match status" value="2"/>
</dbReference>
<evidence type="ECO:0000256" key="4">
    <source>
        <dbReference type="ARBA" id="ARBA00017470"/>
    </source>
</evidence>
<proteinExistence type="inferred from homology"/>
<keyword evidence="7" id="KW-0574">Periplasm</keyword>
<evidence type="ECO:0000256" key="1">
    <source>
        <dbReference type="ARBA" id="ARBA00004418"/>
    </source>
</evidence>
<evidence type="ECO:0000256" key="8">
    <source>
        <dbReference type="SAM" id="SignalP"/>
    </source>
</evidence>
<evidence type="ECO:0000256" key="3">
    <source>
        <dbReference type="ARBA" id="ARBA00011557"/>
    </source>
</evidence>
<comment type="similarity">
    <text evidence="2">Belongs to the bacterial solute-binding protein 1 family.</text>
</comment>
<dbReference type="EMBL" id="CP003415">
    <property type="protein sequence ID" value="AFI90203.1"/>
    <property type="molecule type" value="Genomic_DNA"/>
</dbReference>
<feature type="signal peptide" evidence="8">
    <location>
        <begin position="1"/>
        <end position="27"/>
    </location>
</feature>
<dbReference type="PANTHER" id="PTHR43649:SF31">
    <property type="entry name" value="SN-GLYCEROL-3-PHOSPHATE-BINDING PERIPLASMIC PROTEIN UGPB"/>
    <property type="match status" value="1"/>
</dbReference>
<dbReference type="PANTHER" id="PTHR43649">
    <property type="entry name" value="ARABINOSE-BINDING PROTEIN-RELATED"/>
    <property type="match status" value="1"/>
</dbReference>
<dbReference type="GO" id="GO:0042597">
    <property type="term" value="C:periplasmic space"/>
    <property type="evidence" value="ECO:0007669"/>
    <property type="project" value="UniProtKB-SubCell"/>
</dbReference>
<reference evidence="12" key="3">
    <citation type="submission" date="2023-07" db="EMBL/GenBank/DDBJ databases">
        <title>Identification of Pectobacterium versatile causing blackleg of potato from New York State with a whole genome sequencing approach.</title>
        <authorList>
            <person name="Ma X."/>
            <person name="Swingle B."/>
        </authorList>
    </citation>
    <scope>NUCLEOTIDE SEQUENCE [LARGE SCALE GENOMIC DNA]</scope>
    <source>
        <strain evidence="12">NY1588A</strain>
    </source>
</reference>
<dbReference type="AlphaFoldDB" id="A0A0H3I603"/>
<dbReference type="HOGENOM" id="CLU_031285_3_0_6"/>
<gene>
    <name evidence="10" type="primary">ugpB</name>
    <name evidence="9" type="ordered locus">W5S_2114</name>
    <name evidence="10" type="ORF">F6Q06_13545</name>
</gene>
<evidence type="ECO:0000256" key="2">
    <source>
        <dbReference type="ARBA" id="ARBA00008520"/>
    </source>
</evidence>
<keyword evidence="6 8" id="KW-0732">Signal</keyword>
<feature type="chain" id="PRO_5002612069" description="sn-glycerol-3-phosphate-binding periplasmic protein UgpB" evidence="8">
    <location>
        <begin position="28"/>
        <end position="445"/>
    </location>
</feature>
<dbReference type="STRING" id="1905730.W5S_2114"/>
<evidence type="ECO:0000313" key="12">
    <source>
        <dbReference type="Proteomes" id="UP001194579"/>
    </source>
</evidence>
<reference evidence="9" key="2">
    <citation type="submission" date="2012-03" db="EMBL/GenBank/DDBJ databases">
        <authorList>
            <person name="Koskinen P."/>
            <person name="Laine P."/>
            <person name="Niemi O."/>
            <person name="Nykyri J."/>
            <person name="Harjunpaa H."/>
            <person name="Auvinen P."/>
            <person name="Paulin L."/>
            <person name="Pirhonen M."/>
            <person name="Palva T."/>
            <person name="Holm L."/>
        </authorList>
    </citation>
    <scope>NUCLEOTIDE SEQUENCE</scope>
    <source>
        <strain evidence="9">SCC3193</strain>
    </source>
</reference>
<dbReference type="Pfam" id="PF13416">
    <property type="entry name" value="SBP_bac_8"/>
    <property type="match status" value="1"/>
</dbReference>
<keyword evidence="12" id="KW-1185">Reference proteome</keyword>
<dbReference type="InterPro" id="IPR006061">
    <property type="entry name" value="SBP_1_CS"/>
</dbReference>
<protein>
    <recommendedName>
        <fullName evidence="4">sn-glycerol-3-phosphate-binding periplasmic protein UgpB</fullName>
    </recommendedName>
</protein>
<dbReference type="PATRIC" id="fig|1166016.3.peg.2132"/>
<evidence type="ECO:0000256" key="6">
    <source>
        <dbReference type="ARBA" id="ARBA00022729"/>
    </source>
</evidence>
<comment type="subunit">
    <text evidence="3">The complex is composed of two ATP-binding proteins (UgpC), two transmembrane proteins (UgpA and UgpE) and a solute-binding protein (UgpB).</text>
</comment>
<reference evidence="9 11" key="1">
    <citation type="journal article" date="2012" name="J. Bacteriol.">
        <title>Genome sequence of Pectobacterium sp. strain SCC3193.</title>
        <authorList>
            <person name="Koskinen J.P."/>
            <person name="Laine P."/>
            <person name="Niemi O."/>
            <person name="Nykyri J."/>
            <person name="Harjunpaa H."/>
            <person name="Auvinen P."/>
            <person name="Paulin L."/>
            <person name="Pirhonen M."/>
            <person name="Palva T."/>
            <person name="Holm L."/>
        </authorList>
    </citation>
    <scope>NUCLEOTIDE SEQUENCE [LARGE SCALE GENOMIC DNA]</scope>
    <source>
        <strain evidence="9 11">SCC3193</strain>
    </source>
</reference>
<dbReference type="InterPro" id="IPR006059">
    <property type="entry name" value="SBP"/>
</dbReference>
<organism evidence="9 11">
    <name type="scientific">Pectobacterium parmentieri</name>
    <dbReference type="NCBI Taxonomy" id="1905730"/>
    <lineage>
        <taxon>Bacteria</taxon>
        <taxon>Pseudomonadati</taxon>
        <taxon>Pseudomonadota</taxon>
        <taxon>Gammaproteobacteria</taxon>
        <taxon>Enterobacterales</taxon>
        <taxon>Pectobacteriaceae</taxon>
        <taxon>Pectobacterium</taxon>
    </lineage>
</organism>
<dbReference type="GO" id="GO:0055085">
    <property type="term" value="P:transmembrane transport"/>
    <property type="evidence" value="ECO:0007669"/>
    <property type="project" value="InterPro"/>
</dbReference>
<name>A0A0H3I603_PECPM</name>
<comment type="subcellular location">
    <subcellularLocation>
        <location evidence="1">Periplasm</location>
    </subcellularLocation>
</comment>
<dbReference type="GO" id="GO:0030313">
    <property type="term" value="C:cell envelope"/>
    <property type="evidence" value="ECO:0007669"/>
    <property type="project" value="UniProtKB-ARBA"/>
</dbReference>
<dbReference type="PROSITE" id="PS01037">
    <property type="entry name" value="SBP_BACTERIAL_1"/>
    <property type="match status" value="1"/>
</dbReference>
<dbReference type="eggNOG" id="COG1653">
    <property type="taxonomic scope" value="Bacteria"/>
</dbReference>
<evidence type="ECO:0000313" key="9">
    <source>
        <dbReference type="EMBL" id="AFI90203.1"/>
    </source>
</evidence>
<accession>A0A0H3I603</accession>
<reference evidence="10" key="4">
    <citation type="submission" date="2024-05" db="EMBL/GenBank/DDBJ databases">
        <title>Identification of Pectobacterium versatile causing blackleg of potato from New York State with a whole genome sequencing approach.</title>
        <authorList>
            <person name="Ma X."/>
            <person name="Swingle B."/>
        </authorList>
    </citation>
    <scope>NUCLEOTIDE SEQUENCE</scope>
    <source>
        <strain evidence="10">NY1588A</strain>
    </source>
</reference>
<dbReference type="EMBL" id="WABS01000025">
    <property type="protein sequence ID" value="MBI0555509.1"/>
    <property type="molecule type" value="Genomic_DNA"/>
</dbReference>
<evidence type="ECO:0000313" key="10">
    <source>
        <dbReference type="EMBL" id="MBI0555509.1"/>
    </source>
</evidence>
<evidence type="ECO:0000256" key="5">
    <source>
        <dbReference type="ARBA" id="ARBA00022448"/>
    </source>
</evidence>
<dbReference type="SUPFAM" id="SSF53850">
    <property type="entry name" value="Periplasmic binding protein-like II"/>
    <property type="match status" value="1"/>
</dbReference>
<sequence>MMIRFRFISVFLMLLSMVLLVPLSARAAVELTFWHGMDSNLNTELIRLVNRFNASQTTYHVELIYKGSYEQTLAAGIAAYRTGNAPDILQVYDVGTPNMIHSGAIVPVYDLFKQVGIDNDEKAFLPAVALFYSDSQTGHLISQPFNSSTPVLYYNKDAFIKAGLDPDKPPRTWNELAYDAARLRQSGMTCGYTNAGQQGWILLEAFSVWNGLPIATKNNGFDGVDTHLLVNGPLQVAHINQLAEMMKKKEFSYFGRNDEGTTRFYNGDCGILTTSSGGLRKIQNYAKFHYGVGMLPYSEEAKGAPQNTFIGGASLWVMKGKTASHYQGIAEFLHFLTLPENAAEWHQMTGYLPVTQPAYDLTRGQGFYARYPGSDVAMKQITNKPPLPYTRGFRLGNMPQIRTIMDEELEKVWAEQETPQQALDNVVSRGDLLLQHFAQSVARHS</sequence>
<dbReference type="Proteomes" id="UP001194579">
    <property type="component" value="Unassembled WGS sequence"/>
</dbReference>
<dbReference type="CDD" id="cd14748">
    <property type="entry name" value="PBP2_UgpB"/>
    <property type="match status" value="1"/>
</dbReference>
<dbReference type="RefSeq" id="WP_014699811.1">
    <property type="nucleotide sequence ID" value="NC_017845.1"/>
</dbReference>